<dbReference type="SFLD" id="SFLDS00029">
    <property type="entry name" value="Radical_SAM"/>
    <property type="match status" value="1"/>
</dbReference>
<keyword evidence="2" id="KW-0479">Metal-binding</keyword>
<dbReference type="GO" id="GO:0003824">
    <property type="term" value="F:catalytic activity"/>
    <property type="evidence" value="ECO:0007669"/>
    <property type="project" value="InterPro"/>
</dbReference>
<dbReference type="AlphaFoldDB" id="A0A381W876"/>
<evidence type="ECO:0000256" key="2">
    <source>
        <dbReference type="ARBA" id="ARBA00022723"/>
    </source>
</evidence>
<dbReference type="Pfam" id="PF04055">
    <property type="entry name" value="Radical_SAM"/>
    <property type="match status" value="1"/>
</dbReference>
<dbReference type="InterPro" id="IPR007197">
    <property type="entry name" value="rSAM"/>
</dbReference>
<dbReference type="CDD" id="cd01335">
    <property type="entry name" value="Radical_SAM"/>
    <property type="match status" value="1"/>
</dbReference>
<dbReference type="PANTHER" id="PTHR11228">
    <property type="entry name" value="RADICAL SAM DOMAIN PROTEIN"/>
    <property type="match status" value="1"/>
</dbReference>
<dbReference type="PANTHER" id="PTHR11228:SF7">
    <property type="entry name" value="PQQA PEPTIDE CYCLASE"/>
    <property type="match status" value="1"/>
</dbReference>
<dbReference type="SFLD" id="SFLDG01067">
    <property type="entry name" value="SPASM/twitch_domain_containing"/>
    <property type="match status" value="1"/>
</dbReference>
<dbReference type="InterPro" id="IPR050377">
    <property type="entry name" value="Radical_SAM_PqqE_MftC-like"/>
</dbReference>
<keyword evidence="3" id="KW-0408">Iron</keyword>
<dbReference type="GO" id="GO:0046872">
    <property type="term" value="F:metal ion binding"/>
    <property type="evidence" value="ECO:0007669"/>
    <property type="project" value="UniProtKB-KW"/>
</dbReference>
<accession>A0A381W876</accession>
<dbReference type="SUPFAM" id="SSF102114">
    <property type="entry name" value="Radical SAM enzymes"/>
    <property type="match status" value="1"/>
</dbReference>
<keyword evidence="1" id="KW-0949">S-adenosyl-L-methionine</keyword>
<dbReference type="InterPro" id="IPR013785">
    <property type="entry name" value="Aldolase_TIM"/>
</dbReference>
<proteinExistence type="predicted"/>
<evidence type="ECO:0000256" key="4">
    <source>
        <dbReference type="ARBA" id="ARBA00023014"/>
    </source>
</evidence>
<reference evidence="6" key="1">
    <citation type="submission" date="2018-05" db="EMBL/GenBank/DDBJ databases">
        <authorList>
            <person name="Lanie J.A."/>
            <person name="Ng W.-L."/>
            <person name="Kazmierczak K.M."/>
            <person name="Andrzejewski T.M."/>
            <person name="Davidsen T.M."/>
            <person name="Wayne K.J."/>
            <person name="Tettelin H."/>
            <person name="Glass J.I."/>
            <person name="Rusch D."/>
            <person name="Podicherti R."/>
            <person name="Tsui H.-C.T."/>
            <person name="Winkler M.E."/>
        </authorList>
    </citation>
    <scope>NUCLEOTIDE SEQUENCE</scope>
</reference>
<protein>
    <recommendedName>
        <fullName evidence="5">Radical SAM core domain-containing protein</fullName>
    </recommendedName>
</protein>
<evidence type="ECO:0000259" key="5">
    <source>
        <dbReference type="PROSITE" id="PS51918"/>
    </source>
</evidence>
<name>A0A381W876_9ZZZZ</name>
<dbReference type="InterPro" id="IPR058240">
    <property type="entry name" value="rSAM_sf"/>
</dbReference>
<dbReference type="EMBL" id="UINC01010989">
    <property type="protein sequence ID" value="SVA48672.1"/>
    <property type="molecule type" value="Genomic_DNA"/>
</dbReference>
<keyword evidence="4" id="KW-0411">Iron-sulfur</keyword>
<feature type="non-terminal residue" evidence="6">
    <location>
        <position position="1"/>
    </location>
</feature>
<sequence>VAIDGSRAAPPTDPPDFGTREFPAALVNVTNRCNLKCTHCFVYRDANPNASVDKMNDATMLHQLEVLRDRHGIKSMLFMGGEPMVRHRLVLAAMSLFEDPSIVTNGTYGIPSVPGCLVTVSLDGPPEENDAIRGQGVFDRVEQAIRGRDRGDGTIVMLQMAITKENSPGIERFVDVVADWPVDGVAFTFYVPRKGERSDLAWDTNQERDEVVERVMALKEAYPDLVRANVATLRLMKSDQCGDHIDDRCALKAMLPLYVGDGGVFERTFCCYGNDVDCNRCGAYAVFNAARHRRQGSTPGPTTPLRD</sequence>
<dbReference type="PROSITE" id="PS51918">
    <property type="entry name" value="RADICAL_SAM"/>
    <property type="match status" value="1"/>
</dbReference>
<organism evidence="6">
    <name type="scientific">marine metagenome</name>
    <dbReference type="NCBI Taxonomy" id="408172"/>
    <lineage>
        <taxon>unclassified sequences</taxon>
        <taxon>metagenomes</taxon>
        <taxon>ecological metagenomes</taxon>
    </lineage>
</organism>
<gene>
    <name evidence="6" type="ORF">METZ01_LOCUS101526</name>
</gene>
<evidence type="ECO:0000256" key="3">
    <source>
        <dbReference type="ARBA" id="ARBA00023004"/>
    </source>
</evidence>
<feature type="domain" description="Radical SAM core" evidence="5">
    <location>
        <begin position="19"/>
        <end position="234"/>
    </location>
</feature>
<dbReference type="Gene3D" id="3.20.20.70">
    <property type="entry name" value="Aldolase class I"/>
    <property type="match status" value="1"/>
</dbReference>
<dbReference type="GO" id="GO:0051536">
    <property type="term" value="F:iron-sulfur cluster binding"/>
    <property type="evidence" value="ECO:0007669"/>
    <property type="project" value="UniProtKB-KW"/>
</dbReference>
<evidence type="ECO:0000256" key="1">
    <source>
        <dbReference type="ARBA" id="ARBA00022691"/>
    </source>
</evidence>
<evidence type="ECO:0000313" key="6">
    <source>
        <dbReference type="EMBL" id="SVA48672.1"/>
    </source>
</evidence>